<dbReference type="NCBIfam" id="TIGR01651">
    <property type="entry name" value="CobT"/>
    <property type="match status" value="1"/>
</dbReference>
<feature type="compositionally biased region" description="Polar residues" evidence="2">
    <location>
        <begin position="1"/>
        <end position="12"/>
    </location>
</feature>
<sequence>MDRKAPSTTSSARHAGGSNLPGGRTASGDGGPTETVKRATTACVRALSGERDLQVTYTPLTYAQNAAQAVGNTVRLPLPAAKLTPDMITRLRGTSDSLAMRLRHHDDVVHRRRLPQSRDAREVYDALEQARVEALGARKLKGISRNLSGTIEQRLSGEGYSQVNEQSRMPLHEVLRLYAHERFGAVEAGPTMQHMVDICRPYLEDKLGSHLPALLDTLDDQAAFADELRRLIEDLELEDDDREELERQERDEEETAAGGDQDQPEEGESEKQQGGEQQSGDEGMDAGSEAGADDQHAEGESEESDAVMGQMGEGAEEPAGPQAEPAQPRPGHNEHPEVHRYHPFTTRFDQVVEAGELCDPDELTRLRGQLDQQLSHLQGVVARLANRLQRKLMAKQTRAWEFDLEEGLLDASRLARIVANPMHSLSFKMEKDMEFRDTVVTLLIDNSGSMRGRPIGVAAMSADILARTLERCGVKVEILGFTTSAWKGGKSREQWVAAGKPPNPGRLNDLRHIVYKNADAPWRRSRRNLGLMLREGILKENIDGEALMWAHNRLMARPEQRKILMVISDGAPVDDSTLSVNPGNTLERHLREVIHAIETGSPVDLVAIGIGHDVTRYYRRAVTIMDAEELGGTVMRQLTDLFDEPPRAGGRGWERAVI</sequence>
<dbReference type="STRING" id="1238182.C882_2569"/>
<keyword evidence="5" id="KW-1185">Reference proteome</keyword>
<dbReference type="Proteomes" id="UP000009881">
    <property type="component" value="Unassembled WGS sequence"/>
</dbReference>
<dbReference type="InterPro" id="IPR006538">
    <property type="entry name" value="CobT"/>
</dbReference>
<dbReference type="Pfam" id="PF11775">
    <property type="entry name" value="CobT_C"/>
    <property type="match status" value="1"/>
</dbReference>
<dbReference type="OrthoDB" id="9764783at2"/>
<dbReference type="CDD" id="cd01454">
    <property type="entry name" value="vWA_norD_type"/>
    <property type="match status" value="1"/>
</dbReference>
<dbReference type="EC" id="6.6.1.2" evidence="1"/>
<dbReference type="PATRIC" id="fig|1238182.3.peg.529"/>
<dbReference type="PIRSF" id="PIRSF031715">
    <property type="entry name" value="Cob_chel_CobT"/>
    <property type="match status" value="1"/>
</dbReference>
<reference evidence="4 5" key="1">
    <citation type="journal article" date="2013" name="Genome Announc.">
        <title>Draft Genome Sequence of an Alphaproteobacterium, Caenispirillum salinarum AK4(T), Isolated from a Solar Saltern.</title>
        <authorList>
            <person name="Khatri I."/>
            <person name="Singh A."/>
            <person name="Korpole S."/>
            <person name="Pinnaka A.K."/>
            <person name="Subramanian S."/>
        </authorList>
    </citation>
    <scope>NUCLEOTIDE SEQUENCE [LARGE SCALE GENOMIC DNA]</scope>
    <source>
        <strain evidence="4 5">AK4</strain>
    </source>
</reference>
<gene>
    <name evidence="4" type="ORF">C882_2569</name>
</gene>
<dbReference type="PANTHER" id="PTHR41248:SF1">
    <property type="entry name" value="NORD PROTEIN"/>
    <property type="match status" value="1"/>
</dbReference>
<feature type="compositionally biased region" description="Low complexity" evidence="2">
    <location>
        <begin position="317"/>
        <end position="326"/>
    </location>
</feature>
<proteinExistence type="predicted"/>
<feature type="compositionally biased region" description="Low complexity" evidence="2">
    <location>
        <begin position="272"/>
        <end position="281"/>
    </location>
</feature>
<evidence type="ECO:0000259" key="3">
    <source>
        <dbReference type="PROSITE" id="PS50234"/>
    </source>
</evidence>
<dbReference type="Gene3D" id="3.40.50.410">
    <property type="entry name" value="von Willebrand factor, type A domain"/>
    <property type="match status" value="1"/>
</dbReference>
<dbReference type="RefSeq" id="WP_009538978.1">
    <property type="nucleotide sequence ID" value="NZ_ANHY01000003.1"/>
</dbReference>
<dbReference type="EMBL" id="ANHY01000003">
    <property type="protein sequence ID" value="EKV32490.1"/>
    <property type="molecule type" value="Genomic_DNA"/>
</dbReference>
<dbReference type="AlphaFoldDB" id="K9H2K6"/>
<organism evidence="4 5">
    <name type="scientific">Caenispirillum salinarum AK4</name>
    <dbReference type="NCBI Taxonomy" id="1238182"/>
    <lineage>
        <taxon>Bacteria</taxon>
        <taxon>Pseudomonadati</taxon>
        <taxon>Pseudomonadota</taxon>
        <taxon>Alphaproteobacteria</taxon>
        <taxon>Rhodospirillales</taxon>
        <taxon>Novispirillaceae</taxon>
        <taxon>Caenispirillum</taxon>
    </lineage>
</organism>
<feature type="domain" description="VWFA" evidence="3">
    <location>
        <begin position="439"/>
        <end position="630"/>
    </location>
</feature>
<dbReference type="InterPro" id="IPR036465">
    <property type="entry name" value="vWFA_dom_sf"/>
</dbReference>
<dbReference type="InterPro" id="IPR025861">
    <property type="entry name" value="CobT_VWA_dom"/>
</dbReference>
<dbReference type="SUPFAM" id="SSF53300">
    <property type="entry name" value="vWA-like"/>
    <property type="match status" value="1"/>
</dbReference>
<dbReference type="SMART" id="SM00327">
    <property type="entry name" value="VWA"/>
    <property type="match status" value="1"/>
</dbReference>
<accession>K9H2K6</accession>
<dbReference type="Pfam" id="PF06213">
    <property type="entry name" value="CobT"/>
    <property type="match status" value="1"/>
</dbReference>
<dbReference type="PANTHER" id="PTHR41248">
    <property type="entry name" value="NORD PROTEIN"/>
    <property type="match status" value="1"/>
</dbReference>
<dbReference type="InterPro" id="IPR051928">
    <property type="entry name" value="NorD/CobT"/>
</dbReference>
<evidence type="ECO:0000256" key="2">
    <source>
        <dbReference type="SAM" id="MobiDB-lite"/>
    </source>
</evidence>
<dbReference type="GO" id="GO:0051116">
    <property type="term" value="F:cobaltochelatase activity"/>
    <property type="evidence" value="ECO:0007669"/>
    <property type="project" value="UniProtKB-UniRule"/>
</dbReference>
<dbReference type="PROSITE" id="PS50234">
    <property type="entry name" value="VWFA"/>
    <property type="match status" value="1"/>
</dbReference>
<evidence type="ECO:0000256" key="1">
    <source>
        <dbReference type="NCBIfam" id="TIGR01651"/>
    </source>
</evidence>
<evidence type="ECO:0000313" key="4">
    <source>
        <dbReference type="EMBL" id="EKV32490.1"/>
    </source>
</evidence>
<protein>
    <recommendedName>
        <fullName evidence="1">Cobaltochelatase subunit CobT</fullName>
        <ecNumber evidence="1">6.6.1.2</ecNumber>
    </recommendedName>
</protein>
<evidence type="ECO:0000313" key="5">
    <source>
        <dbReference type="Proteomes" id="UP000009881"/>
    </source>
</evidence>
<dbReference type="InterPro" id="IPR002035">
    <property type="entry name" value="VWF_A"/>
</dbReference>
<name>K9H2K6_9PROT</name>
<dbReference type="eggNOG" id="COG4547">
    <property type="taxonomic scope" value="Bacteria"/>
</dbReference>
<dbReference type="GO" id="GO:0009236">
    <property type="term" value="P:cobalamin biosynthetic process"/>
    <property type="evidence" value="ECO:0007669"/>
    <property type="project" value="UniProtKB-UniRule"/>
</dbReference>
<feature type="region of interest" description="Disordered" evidence="2">
    <location>
        <begin position="239"/>
        <end position="341"/>
    </location>
</feature>
<feature type="compositionally biased region" description="Basic and acidic residues" evidence="2">
    <location>
        <begin position="331"/>
        <end position="340"/>
    </location>
</feature>
<feature type="region of interest" description="Disordered" evidence="2">
    <location>
        <begin position="1"/>
        <end position="37"/>
    </location>
</feature>
<comment type="caution">
    <text evidence="4">The sequence shown here is derived from an EMBL/GenBank/DDBJ whole genome shotgun (WGS) entry which is preliminary data.</text>
</comment>